<evidence type="ECO:0000313" key="1">
    <source>
        <dbReference type="EMBL" id="GLL06408.1"/>
    </source>
</evidence>
<keyword evidence="2" id="KW-1185">Reference proteome</keyword>
<reference evidence="1" key="1">
    <citation type="journal article" date="2014" name="Int. J. Syst. Evol. Microbiol.">
        <title>Complete genome sequence of Corynebacterium casei LMG S-19264T (=DSM 44701T), isolated from a smear-ripened cheese.</title>
        <authorList>
            <consortium name="US DOE Joint Genome Institute (JGI-PGF)"/>
            <person name="Walter F."/>
            <person name="Albersmeier A."/>
            <person name="Kalinowski J."/>
            <person name="Ruckert C."/>
        </authorList>
    </citation>
    <scope>NUCLEOTIDE SEQUENCE</scope>
    <source>
        <strain evidence="1">VKM Ac-1321</strain>
    </source>
</reference>
<comment type="caution">
    <text evidence="1">The sequence shown here is derived from an EMBL/GenBank/DDBJ whole genome shotgun (WGS) entry which is preliminary data.</text>
</comment>
<reference evidence="1" key="2">
    <citation type="submission" date="2023-01" db="EMBL/GenBank/DDBJ databases">
        <authorList>
            <person name="Sun Q."/>
            <person name="Evtushenko L."/>
        </authorList>
    </citation>
    <scope>NUCLEOTIDE SEQUENCE</scope>
    <source>
        <strain evidence="1">VKM Ac-1321</strain>
    </source>
</reference>
<dbReference type="EMBL" id="BSFP01000072">
    <property type="protein sequence ID" value="GLL06408.1"/>
    <property type="molecule type" value="Genomic_DNA"/>
</dbReference>
<dbReference type="Proteomes" id="UP001143480">
    <property type="component" value="Unassembled WGS sequence"/>
</dbReference>
<sequence>MPSPAEVDRLLRAADDLTARAGLGAETSAAVGRALAAARALGDPGRLLHALGRATLNLALERLADGGDVTAVREGAEEVLRLAADLLAAPGGDASRRADAVYRTAQAAQILGATGLGDRWRSIVEELWRTVEPGPADDLDGRRARTAALTALVGARLDVDPAGLAPAAAEMVDLQRGLARDTGEPAALIDLTDALGTFARVARALDRPDLMRVALSEQYSLVQLFAGPQVQAQLDGIMASLEELHRAAPGVAIVVPGAGAWRTRGSYLDLLDEPAQSTGATERFAARLAAETRVTAPPGPALGDHPPADPSVTAEYTGRLHAGVALAAVDRTADADRVLADLADELSLHDRLAIGPILDAVRGLWAATLYERAMLLHGLGRAEEAWDLGWLSVVVAVRRHEALTAASPTEREALAAAAHHMVDAAAIADAAGRPEDEAMLLAEAIGRCADATDPPLRRILGTALHNRAATMRDRGRPATAAALAGRARTVRRELAGPHDERAMREYANTLLLTAALAIDAADWPAAVDSLTAVGSQLHALRPPPEAMAAHAAHLAAAVAGAAPALVAAARAAGSWPY</sequence>
<dbReference type="RefSeq" id="WP_261965268.1">
    <property type="nucleotide sequence ID" value="NZ_BAAAXA010000001.1"/>
</dbReference>
<gene>
    <name evidence="1" type="ORF">GCM10017581_081580</name>
</gene>
<dbReference type="AlphaFoldDB" id="A0A9W6KSG3"/>
<evidence type="ECO:0000313" key="2">
    <source>
        <dbReference type="Proteomes" id="UP001143480"/>
    </source>
</evidence>
<name>A0A9W6KSG3_9ACTN</name>
<accession>A0A9W6KSG3</accession>
<protein>
    <submittedName>
        <fullName evidence="1">Uncharacterized protein</fullName>
    </submittedName>
</protein>
<organism evidence="1 2">
    <name type="scientific">Dactylosporangium matsuzakiense</name>
    <dbReference type="NCBI Taxonomy" id="53360"/>
    <lineage>
        <taxon>Bacteria</taxon>
        <taxon>Bacillati</taxon>
        <taxon>Actinomycetota</taxon>
        <taxon>Actinomycetes</taxon>
        <taxon>Micromonosporales</taxon>
        <taxon>Micromonosporaceae</taxon>
        <taxon>Dactylosporangium</taxon>
    </lineage>
</organism>
<proteinExistence type="predicted"/>